<dbReference type="InterPro" id="IPR035500">
    <property type="entry name" value="NHR-like_dom_sf"/>
</dbReference>
<keyword evidence="2" id="KW-0805">Transcription regulation</keyword>
<dbReference type="InterPro" id="IPR003070">
    <property type="entry name" value="NR4A1-3"/>
</dbReference>
<protein>
    <submittedName>
        <fullName evidence="7">NR4A2 protein</fullName>
    </submittedName>
</protein>
<evidence type="ECO:0000256" key="3">
    <source>
        <dbReference type="ARBA" id="ARBA00023163"/>
    </source>
</evidence>
<sequence>LSGDDTQHIQQFYDLLTGSMEIIRGWAEKIPGFTDLPKTDQDLLFESAFLELFVLRLAYRSNPVEGKLIFCNGVVLHRLQCVRGFGEWIDSIVEFSSNLQNMNIDISAFSCIAALAMVTGECPPALVLGPPCLSPWQLSDVPSLPAERHGLKEPKRVEELQNKIVNCLKDHVTFNNGGLNRPNYLSKLLGKLPELRTLCTQGLQRIFYLKLEDLVPPPAIIDKLFLDTLPF</sequence>
<dbReference type="GO" id="GO:0005634">
    <property type="term" value="C:nucleus"/>
    <property type="evidence" value="ECO:0007669"/>
    <property type="project" value="UniProtKB-SubCell"/>
</dbReference>
<dbReference type="OrthoDB" id="5952118at2759"/>
<dbReference type="Gene3D" id="1.10.565.10">
    <property type="entry name" value="Retinoid X Receptor"/>
    <property type="match status" value="1"/>
</dbReference>
<dbReference type="PANTHER" id="PTHR24085:SF0">
    <property type="entry name" value="NUCLEAR RECEPTOR SUBFAMILY 4 GROUP A MEMBER 2"/>
    <property type="match status" value="1"/>
</dbReference>
<accession>A0A7L2KKG1</accession>
<evidence type="ECO:0000313" key="7">
    <source>
        <dbReference type="EMBL" id="NXR36469.1"/>
    </source>
</evidence>
<dbReference type="GO" id="GO:0005667">
    <property type="term" value="C:transcription regulator complex"/>
    <property type="evidence" value="ECO:0007669"/>
    <property type="project" value="TreeGrafter"/>
</dbReference>
<feature type="domain" description="NR LBD" evidence="6">
    <location>
        <begin position="1"/>
        <end position="228"/>
    </location>
</feature>
<keyword evidence="4" id="KW-0675">Receptor</keyword>
<gene>
    <name evidence="7" type="primary">Nr4a2</name>
    <name evidence="7" type="ORF">ZOSHYP_R02750</name>
</gene>
<dbReference type="GO" id="GO:0021953">
    <property type="term" value="P:central nervous system neuron differentiation"/>
    <property type="evidence" value="ECO:0007669"/>
    <property type="project" value="TreeGrafter"/>
</dbReference>
<dbReference type="GO" id="GO:0004879">
    <property type="term" value="F:nuclear receptor activity"/>
    <property type="evidence" value="ECO:0007669"/>
    <property type="project" value="InterPro"/>
</dbReference>
<evidence type="ECO:0000256" key="5">
    <source>
        <dbReference type="ARBA" id="ARBA00023242"/>
    </source>
</evidence>
<dbReference type="GO" id="GO:0035259">
    <property type="term" value="F:nuclear glucocorticoid receptor binding"/>
    <property type="evidence" value="ECO:0007669"/>
    <property type="project" value="TreeGrafter"/>
</dbReference>
<evidence type="ECO:0000313" key="8">
    <source>
        <dbReference type="Proteomes" id="UP000549157"/>
    </source>
</evidence>
<feature type="non-terminal residue" evidence="7">
    <location>
        <position position="231"/>
    </location>
</feature>
<dbReference type="InterPro" id="IPR001723">
    <property type="entry name" value="Nuclear_hrmn_rcpt"/>
</dbReference>
<evidence type="ECO:0000256" key="2">
    <source>
        <dbReference type="ARBA" id="ARBA00023015"/>
    </source>
</evidence>
<evidence type="ECO:0000259" key="6">
    <source>
        <dbReference type="PROSITE" id="PS51843"/>
    </source>
</evidence>
<feature type="non-terminal residue" evidence="7">
    <location>
        <position position="1"/>
    </location>
</feature>
<dbReference type="GO" id="GO:0071542">
    <property type="term" value="P:dopaminergic neuron differentiation"/>
    <property type="evidence" value="ECO:0007669"/>
    <property type="project" value="TreeGrafter"/>
</dbReference>
<dbReference type="PRINTS" id="PR00398">
    <property type="entry name" value="STRDHORMONER"/>
</dbReference>
<comment type="caution">
    <text evidence="7">The sequence shown here is derived from an EMBL/GenBank/DDBJ whole genome shotgun (WGS) entry which is preliminary data.</text>
</comment>
<dbReference type="GO" id="GO:0000978">
    <property type="term" value="F:RNA polymerase II cis-regulatory region sequence-specific DNA binding"/>
    <property type="evidence" value="ECO:0007669"/>
    <property type="project" value="TreeGrafter"/>
</dbReference>
<dbReference type="PROSITE" id="PS51843">
    <property type="entry name" value="NR_LBD"/>
    <property type="match status" value="1"/>
</dbReference>
<dbReference type="EMBL" id="VWYL01016409">
    <property type="protein sequence ID" value="NXR36469.1"/>
    <property type="molecule type" value="Genomic_DNA"/>
</dbReference>
<evidence type="ECO:0000256" key="4">
    <source>
        <dbReference type="ARBA" id="ARBA00023170"/>
    </source>
</evidence>
<dbReference type="Pfam" id="PF00104">
    <property type="entry name" value="Hormone_recep"/>
    <property type="match status" value="1"/>
</dbReference>
<comment type="subcellular location">
    <subcellularLocation>
        <location evidence="1">Nucleus</location>
    </subcellularLocation>
</comment>
<dbReference type="InterPro" id="IPR000536">
    <property type="entry name" value="Nucl_hrmn_rcpt_lig-bd"/>
</dbReference>
<dbReference type="SUPFAM" id="SSF48508">
    <property type="entry name" value="Nuclear receptor ligand-binding domain"/>
    <property type="match status" value="1"/>
</dbReference>
<dbReference type="SMART" id="SM00430">
    <property type="entry name" value="HOLI"/>
    <property type="match status" value="1"/>
</dbReference>
<dbReference type="AlphaFoldDB" id="A0A7L2KKG1"/>
<dbReference type="PRINTS" id="PR01284">
    <property type="entry name" value="NUCLEARECPTR"/>
</dbReference>
<name>A0A7L2KKG1_9PASS</name>
<dbReference type="GO" id="GO:0071376">
    <property type="term" value="P:cellular response to corticotropin-releasing hormone stimulus"/>
    <property type="evidence" value="ECO:0007669"/>
    <property type="project" value="TreeGrafter"/>
</dbReference>
<dbReference type="Proteomes" id="UP000549157">
    <property type="component" value="Unassembled WGS sequence"/>
</dbReference>
<keyword evidence="5" id="KW-0539">Nucleus</keyword>
<organism evidence="7 8">
    <name type="scientific">Zosterops hypoxanthus</name>
    <dbReference type="NCBI Taxonomy" id="2485327"/>
    <lineage>
        <taxon>Eukaryota</taxon>
        <taxon>Metazoa</taxon>
        <taxon>Chordata</taxon>
        <taxon>Craniata</taxon>
        <taxon>Vertebrata</taxon>
        <taxon>Euteleostomi</taxon>
        <taxon>Archelosauria</taxon>
        <taxon>Archosauria</taxon>
        <taxon>Dinosauria</taxon>
        <taxon>Saurischia</taxon>
        <taxon>Theropoda</taxon>
        <taxon>Coelurosauria</taxon>
        <taxon>Aves</taxon>
        <taxon>Neognathae</taxon>
        <taxon>Neoaves</taxon>
        <taxon>Telluraves</taxon>
        <taxon>Australaves</taxon>
        <taxon>Passeriformes</taxon>
        <taxon>Sylvioidea</taxon>
        <taxon>Zosteropidae</taxon>
        <taxon>Zosterops</taxon>
    </lineage>
</organism>
<keyword evidence="3" id="KW-0804">Transcription</keyword>
<evidence type="ECO:0000256" key="1">
    <source>
        <dbReference type="ARBA" id="ARBA00004123"/>
    </source>
</evidence>
<dbReference type="PANTHER" id="PTHR24085">
    <property type="entry name" value="NUCLEAR HORMONE RECEPTOR"/>
    <property type="match status" value="1"/>
</dbReference>
<keyword evidence="8" id="KW-1185">Reference proteome</keyword>
<reference evidence="7 8" key="1">
    <citation type="submission" date="2019-09" db="EMBL/GenBank/DDBJ databases">
        <title>Bird 10,000 Genomes (B10K) Project - Family phase.</title>
        <authorList>
            <person name="Zhang G."/>
        </authorList>
    </citation>
    <scope>NUCLEOTIDE SEQUENCE [LARGE SCALE GENOMIC DNA]</scope>
    <source>
        <strain evidence="7">B10K-DU-001-36</strain>
        <tissue evidence="7">Muscle</tissue>
    </source>
</reference>
<proteinExistence type="predicted"/>